<dbReference type="Proteomes" id="UP000494115">
    <property type="component" value="Unassembled WGS sequence"/>
</dbReference>
<name>A0A6S7B2T7_9BURK</name>
<dbReference type="AlphaFoldDB" id="A0A6S7B2T7"/>
<accession>A0A6S7B2T7</accession>
<protein>
    <submittedName>
        <fullName evidence="1">Uncharacterized protein</fullName>
    </submittedName>
</protein>
<evidence type="ECO:0000313" key="2">
    <source>
        <dbReference type="Proteomes" id="UP000494115"/>
    </source>
</evidence>
<proteinExistence type="predicted"/>
<organism evidence="1 2">
    <name type="scientific">Pararobbsia alpina</name>
    <dbReference type="NCBI Taxonomy" id="621374"/>
    <lineage>
        <taxon>Bacteria</taxon>
        <taxon>Pseudomonadati</taxon>
        <taxon>Pseudomonadota</taxon>
        <taxon>Betaproteobacteria</taxon>
        <taxon>Burkholderiales</taxon>
        <taxon>Burkholderiaceae</taxon>
        <taxon>Pararobbsia</taxon>
    </lineage>
</organism>
<reference evidence="1 2" key="1">
    <citation type="submission" date="2020-04" db="EMBL/GenBank/DDBJ databases">
        <authorList>
            <person name="De Canck E."/>
        </authorList>
    </citation>
    <scope>NUCLEOTIDE SEQUENCE [LARGE SCALE GENOMIC DNA]</scope>
    <source>
        <strain evidence="1 2">LMG 28138</strain>
    </source>
</reference>
<gene>
    <name evidence="1" type="ORF">LMG28138_02070</name>
</gene>
<keyword evidence="2" id="KW-1185">Reference proteome</keyword>
<dbReference type="EMBL" id="CADIKM010000007">
    <property type="protein sequence ID" value="CAB3785845.1"/>
    <property type="molecule type" value="Genomic_DNA"/>
</dbReference>
<sequence length="82" mass="8935">MCRATLVLPALTKHTQNPVILASGLQWGKPALVGALPVDRNAEGEEYHFYHIPYHSNMIFPMCVLLSMRVCASAARAAGNTL</sequence>
<evidence type="ECO:0000313" key="1">
    <source>
        <dbReference type="EMBL" id="CAB3785845.1"/>
    </source>
</evidence>